<reference evidence="3" key="2">
    <citation type="submission" date="2015-01" db="EMBL/GenBank/DDBJ databases">
        <title>Evolutionary Origins and Diversification of the Mycorrhizal Mutualists.</title>
        <authorList>
            <consortium name="DOE Joint Genome Institute"/>
            <consortium name="Mycorrhizal Genomics Consortium"/>
            <person name="Kohler A."/>
            <person name="Kuo A."/>
            <person name="Nagy L.G."/>
            <person name="Floudas D."/>
            <person name="Copeland A."/>
            <person name="Barry K.W."/>
            <person name="Cichocki N."/>
            <person name="Veneault-Fourrey C."/>
            <person name="LaButti K."/>
            <person name="Lindquist E.A."/>
            <person name="Lipzen A."/>
            <person name="Lundell T."/>
            <person name="Morin E."/>
            <person name="Murat C."/>
            <person name="Riley R."/>
            <person name="Ohm R."/>
            <person name="Sun H."/>
            <person name="Tunlid A."/>
            <person name="Henrissat B."/>
            <person name="Grigoriev I.V."/>
            <person name="Hibbett D.S."/>
            <person name="Martin F."/>
        </authorList>
    </citation>
    <scope>NUCLEOTIDE SEQUENCE [LARGE SCALE GENOMIC DNA]</scope>
    <source>
        <strain evidence="3">UH-Slu-Lm8-n1</strain>
    </source>
</reference>
<gene>
    <name evidence="2" type="ORF">CY34DRAFT_776624</name>
</gene>
<dbReference type="OrthoDB" id="2796825at2759"/>
<feature type="transmembrane region" description="Helical" evidence="1">
    <location>
        <begin position="242"/>
        <end position="261"/>
    </location>
</feature>
<protein>
    <submittedName>
        <fullName evidence="2">Unplaced genomic scaffold CY34scaffold_337, whole genome shotgun sequence</fullName>
    </submittedName>
</protein>
<proteinExistence type="predicted"/>
<feature type="transmembrane region" description="Helical" evidence="1">
    <location>
        <begin position="15"/>
        <end position="36"/>
    </location>
</feature>
<keyword evidence="1" id="KW-1133">Transmembrane helix</keyword>
<dbReference type="HOGENOM" id="CLU_044614_0_0_1"/>
<dbReference type="Proteomes" id="UP000054485">
    <property type="component" value="Unassembled WGS sequence"/>
</dbReference>
<dbReference type="InParanoid" id="A0A0C9ZIH7"/>
<feature type="transmembrane region" description="Helical" evidence="1">
    <location>
        <begin position="170"/>
        <end position="192"/>
    </location>
</feature>
<feature type="transmembrane region" description="Helical" evidence="1">
    <location>
        <begin position="213"/>
        <end position="236"/>
    </location>
</feature>
<evidence type="ECO:0000256" key="1">
    <source>
        <dbReference type="SAM" id="Phobius"/>
    </source>
</evidence>
<dbReference type="AlphaFoldDB" id="A0A0C9ZIH7"/>
<name>A0A0C9ZIH7_9AGAM</name>
<sequence length="302" mass="33620">MSDALFQNSFYIGNAFNSILYGVELMLYFNTMQAYLEKKSEHRPSDKFYMIFSTMMLFLITIFVATQSFLGQEMWIINAGYPGGALAYFVAHVSAWYQTMGSVASILLQLMTDALLIHRCFTVWRGSYHVLFVPCCLWLSSLVFGILDLIASGSPNGDFYEGLAARVGLVYFSLTIGLNVITTCLICGRIIFYARHMRNHLGLEVSKAYFTTVAIVVESALPYTLFGIAFLVSFGLDSNTSILFLSLYGMFTCISPQMLILRVVRRRAWSTETAQPTALVFATHSAAAPFATSETETSSSVV</sequence>
<dbReference type="EMBL" id="KN835468">
    <property type="protein sequence ID" value="KIK37225.1"/>
    <property type="molecule type" value="Genomic_DNA"/>
</dbReference>
<evidence type="ECO:0000313" key="3">
    <source>
        <dbReference type="Proteomes" id="UP000054485"/>
    </source>
</evidence>
<feature type="transmembrane region" description="Helical" evidence="1">
    <location>
        <begin position="48"/>
        <end position="66"/>
    </location>
</feature>
<organism evidence="2 3">
    <name type="scientific">Suillus luteus UH-Slu-Lm8-n1</name>
    <dbReference type="NCBI Taxonomy" id="930992"/>
    <lineage>
        <taxon>Eukaryota</taxon>
        <taxon>Fungi</taxon>
        <taxon>Dikarya</taxon>
        <taxon>Basidiomycota</taxon>
        <taxon>Agaricomycotina</taxon>
        <taxon>Agaricomycetes</taxon>
        <taxon>Agaricomycetidae</taxon>
        <taxon>Boletales</taxon>
        <taxon>Suillineae</taxon>
        <taxon>Suillaceae</taxon>
        <taxon>Suillus</taxon>
    </lineage>
</organism>
<keyword evidence="1" id="KW-0812">Transmembrane</keyword>
<accession>A0A0C9ZIH7</accession>
<keyword evidence="3" id="KW-1185">Reference proteome</keyword>
<reference evidence="2 3" key="1">
    <citation type="submission" date="2014-04" db="EMBL/GenBank/DDBJ databases">
        <authorList>
            <consortium name="DOE Joint Genome Institute"/>
            <person name="Kuo A."/>
            <person name="Ruytinx J."/>
            <person name="Rineau F."/>
            <person name="Colpaert J."/>
            <person name="Kohler A."/>
            <person name="Nagy L.G."/>
            <person name="Floudas D."/>
            <person name="Copeland A."/>
            <person name="Barry K.W."/>
            <person name="Cichocki N."/>
            <person name="Veneault-Fourrey C."/>
            <person name="LaButti K."/>
            <person name="Lindquist E.A."/>
            <person name="Lipzen A."/>
            <person name="Lundell T."/>
            <person name="Morin E."/>
            <person name="Murat C."/>
            <person name="Sun H."/>
            <person name="Tunlid A."/>
            <person name="Henrissat B."/>
            <person name="Grigoriev I.V."/>
            <person name="Hibbett D.S."/>
            <person name="Martin F."/>
            <person name="Nordberg H.P."/>
            <person name="Cantor M.N."/>
            <person name="Hua S.X."/>
        </authorList>
    </citation>
    <scope>NUCLEOTIDE SEQUENCE [LARGE SCALE GENOMIC DNA]</scope>
    <source>
        <strain evidence="2 3">UH-Slu-Lm8-n1</strain>
    </source>
</reference>
<keyword evidence="1" id="KW-0472">Membrane</keyword>
<evidence type="ECO:0000313" key="2">
    <source>
        <dbReference type="EMBL" id="KIK37225.1"/>
    </source>
</evidence>
<feature type="transmembrane region" description="Helical" evidence="1">
    <location>
        <begin position="128"/>
        <end position="150"/>
    </location>
</feature>
<feature type="transmembrane region" description="Helical" evidence="1">
    <location>
        <begin position="86"/>
        <end position="108"/>
    </location>
</feature>